<feature type="region of interest" description="Disordered" evidence="1">
    <location>
        <begin position="406"/>
        <end position="538"/>
    </location>
</feature>
<evidence type="ECO:0000259" key="2">
    <source>
        <dbReference type="PROSITE" id="PS00028"/>
    </source>
</evidence>
<feature type="domain" description="C2H2-type" evidence="2">
    <location>
        <begin position="170"/>
        <end position="191"/>
    </location>
</feature>
<proteinExistence type="predicted"/>
<dbReference type="PROSITE" id="PS00028">
    <property type="entry name" value="ZINC_FINGER_C2H2_1"/>
    <property type="match status" value="3"/>
</dbReference>
<dbReference type="SMART" id="SM00355">
    <property type="entry name" value="ZnF_C2H2"/>
    <property type="match status" value="4"/>
</dbReference>
<dbReference type="SUPFAM" id="SSF57667">
    <property type="entry name" value="beta-beta-alpha zinc fingers"/>
    <property type="match status" value="1"/>
</dbReference>
<feature type="region of interest" description="Disordered" evidence="1">
    <location>
        <begin position="585"/>
        <end position="655"/>
    </location>
</feature>
<evidence type="ECO:0000313" key="3">
    <source>
        <dbReference type="EMBL" id="KAK4154092.1"/>
    </source>
</evidence>
<gene>
    <name evidence="3" type="ORF">C8A00DRAFT_14760</name>
</gene>
<dbReference type="PANTHER" id="PTHR38166">
    <property type="entry name" value="C2H2-TYPE DOMAIN-CONTAINING PROTEIN-RELATED"/>
    <property type="match status" value="1"/>
</dbReference>
<feature type="compositionally biased region" description="Acidic residues" evidence="1">
    <location>
        <begin position="529"/>
        <end position="538"/>
    </location>
</feature>
<dbReference type="Gene3D" id="3.30.160.60">
    <property type="entry name" value="Classic Zinc Finger"/>
    <property type="match status" value="1"/>
</dbReference>
<reference evidence="3" key="2">
    <citation type="submission" date="2023-05" db="EMBL/GenBank/DDBJ databases">
        <authorList>
            <consortium name="Lawrence Berkeley National Laboratory"/>
            <person name="Steindorff A."/>
            <person name="Hensen N."/>
            <person name="Bonometti L."/>
            <person name="Westerberg I."/>
            <person name="Brannstrom I.O."/>
            <person name="Guillou S."/>
            <person name="Cros-Aarteil S."/>
            <person name="Calhoun S."/>
            <person name="Haridas S."/>
            <person name="Kuo A."/>
            <person name="Mondo S."/>
            <person name="Pangilinan J."/>
            <person name="Riley R."/>
            <person name="Labutti K."/>
            <person name="Andreopoulos B."/>
            <person name="Lipzen A."/>
            <person name="Chen C."/>
            <person name="Yanf M."/>
            <person name="Daum C."/>
            <person name="Ng V."/>
            <person name="Clum A."/>
            <person name="Ohm R."/>
            <person name="Martin F."/>
            <person name="Silar P."/>
            <person name="Natvig D."/>
            <person name="Lalanne C."/>
            <person name="Gautier V."/>
            <person name="Ament-Velasquez S.L."/>
            <person name="Kruys A."/>
            <person name="Hutchinson M.I."/>
            <person name="Powell A.J."/>
            <person name="Barry K."/>
            <person name="Miller A.N."/>
            <person name="Grigoriev I.V."/>
            <person name="Debuchy R."/>
            <person name="Gladieux P."/>
            <person name="Thoren M.H."/>
            <person name="Johannesson H."/>
        </authorList>
    </citation>
    <scope>NUCLEOTIDE SEQUENCE</scope>
    <source>
        <strain evidence="3">CBS 538.74</strain>
    </source>
</reference>
<keyword evidence="4" id="KW-1185">Reference proteome</keyword>
<name>A0AAN6VMV6_9PEZI</name>
<feature type="compositionally biased region" description="Polar residues" evidence="1">
    <location>
        <begin position="352"/>
        <end position="362"/>
    </location>
</feature>
<dbReference type="AlphaFoldDB" id="A0AAN6VMV6"/>
<dbReference type="InterPro" id="IPR036236">
    <property type="entry name" value="Znf_C2H2_sf"/>
</dbReference>
<accession>A0AAN6VMV6</accession>
<feature type="region of interest" description="Disordered" evidence="1">
    <location>
        <begin position="346"/>
        <end position="376"/>
    </location>
</feature>
<reference evidence="3" key="1">
    <citation type="journal article" date="2023" name="Mol. Phylogenet. Evol.">
        <title>Genome-scale phylogeny and comparative genomics of the fungal order Sordariales.</title>
        <authorList>
            <person name="Hensen N."/>
            <person name="Bonometti L."/>
            <person name="Westerberg I."/>
            <person name="Brannstrom I.O."/>
            <person name="Guillou S."/>
            <person name="Cros-Aarteil S."/>
            <person name="Calhoun S."/>
            <person name="Haridas S."/>
            <person name="Kuo A."/>
            <person name="Mondo S."/>
            <person name="Pangilinan J."/>
            <person name="Riley R."/>
            <person name="LaButti K."/>
            <person name="Andreopoulos B."/>
            <person name="Lipzen A."/>
            <person name="Chen C."/>
            <person name="Yan M."/>
            <person name="Daum C."/>
            <person name="Ng V."/>
            <person name="Clum A."/>
            <person name="Steindorff A."/>
            <person name="Ohm R.A."/>
            <person name="Martin F."/>
            <person name="Silar P."/>
            <person name="Natvig D.O."/>
            <person name="Lalanne C."/>
            <person name="Gautier V."/>
            <person name="Ament-Velasquez S.L."/>
            <person name="Kruys A."/>
            <person name="Hutchinson M.I."/>
            <person name="Powell A.J."/>
            <person name="Barry K."/>
            <person name="Miller A.N."/>
            <person name="Grigoriev I.V."/>
            <person name="Debuchy R."/>
            <person name="Gladieux P."/>
            <person name="Hiltunen Thoren M."/>
            <person name="Johannesson H."/>
        </authorList>
    </citation>
    <scope>NUCLEOTIDE SEQUENCE</scope>
    <source>
        <strain evidence="3">CBS 538.74</strain>
    </source>
</reference>
<feature type="domain" description="C2H2-type" evidence="2">
    <location>
        <begin position="140"/>
        <end position="162"/>
    </location>
</feature>
<organism evidence="3 4">
    <name type="scientific">Chaetomidium leptoderma</name>
    <dbReference type="NCBI Taxonomy" id="669021"/>
    <lineage>
        <taxon>Eukaryota</taxon>
        <taxon>Fungi</taxon>
        <taxon>Dikarya</taxon>
        <taxon>Ascomycota</taxon>
        <taxon>Pezizomycotina</taxon>
        <taxon>Sordariomycetes</taxon>
        <taxon>Sordariomycetidae</taxon>
        <taxon>Sordariales</taxon>
        <taxon>Chaetomiaceae</taxon>
        <taxon>Chaetomidium</taxon>
    </lineage>
</organism>
<sequence>MDPQRPQREVGASRSINDLTTTIHDVGDQRRIVTQGLGPRIPPTGRIGLPGLAKETITGTPQEETAPEDGTIRESWVSLASTAPSRTSAVPSIFSVRASIASASTRYSLRQSSIESPVSATSPMYQEHRKNSFPPESRYCCTFCDAAFGTKTEWKLHEFEFHDRRERYLCRNCPAIFPQAALLTQHLEADHGLDFADGATEPVQHSPIRSAWGCGFCAAAISSRTDYLEHIGEHYDEGKERFEWQHTRVIEGLLHQHKVASAWIALVNKEEHARDAKLRFLWDPNTTGRSADASELPPLQDMLEFFATGTRDAHELAAAAYSKAHIRVEGNVSDLINRLYLRSPEPKWSKPAPNSSQTSPDLQPTAPRVADDVVSPISPLPAPLRLPTAHPHSTAISSAFSGYVSQVGPSGPPHRFKPTSLRRIDSSRSLVLSRQAGPASGLGRPALDTSSQMPSFDVPPISIRPRAEPQRHFSSSPVEVTSGEDKKKPFSALKINTASPVRPHTSSSTLSTHTRDGSQGFGDSTGEMMSDDSVSEPDSWLEVDGMPAATMAWKTSFQQTVDRAMERLWIRYNRDWDALVRQCVGDRNGDPTQIRESSGRVRKGALSRHTPSKGLRPSARSLGQNEEEDDDDGEGYRPQSSMSKRSSEATKKFACPFRKHDPRTYNIQDHEVCSIRSWSTISRLKEHLYRRHYKPHCPRCKQTFSDARELAEHEMAVVRCEVLDMIPPSDITTHQEKQLKSRKHTTRRQTEEEKWRDIYRLLFPMEEVPSPYAEPAEDMIPTTSESHASLNFQHFLLTEMPGLFTRTAEEHAGRHMQAHDKLPMEAIPRIIEEALHKAFRTWEATGSELSTREASVASMSLLPDAASSLAYSFGQPTAYHTPQPAGSMEHSFPQDHFGNADFASEVPHPTHADDSGFADGSFFTSGPPVNFNTFSPQYQRGPWEASLGLMDSGAFEPDLGMGGHYRGFQES</sequence>
<protein>
    <recommendedName>
        <fullName evidence="2">C2H2-type domain-containing protein</fullName>
    </recommendedName>
</protein>
<feature type="domain" description="C2H2-type" evidence="2">
    <location>
        <begin position="214"/>
        <end position="234"/>
    </location>
</feature>
<dbReference type="Proteomes" id="UP001302745">
    <property type="component" value="Unassembled WGS sequence"/>
</dbReference>
<dbReference type="EMBL" id="MU856921">
    <property type="protein sequence ID" value="KAK4154092.1"/>
    <property type="molecule type" value="Genomic_DNA"/>
</dbReference>
<comment type="caution">
    <text evidence="3">The sequence shown here is derived from an EMBL/GenBank/DDBJ whole genome shotgun (WGS) entry which is preliminary data.</text>
</comment>
<dbReference type="PANTHER" id="PTHR38166:SF1">
    <property type="entry name" value="C2H2-TYPE DOMAIN-CONTAINING PROTEIN"/>
    <property type="match status" value="1"/>
</dbReference>
<evidence type="ECO:0000256" key="1">
    <source>
        <dbReference type="SAM" id="MobiDB-lite"/>
    </source>
</evidence>
<evidence type="ECO:0000313" key="4">
    <source>
        <dbReference type="Proteomes" id="UP001302745"/>
    </source>
</evidence>
<dbReference type="InterPro" id="IPR013087">
    <property type="entry name" value="Znf_C2H2_type"/>
</dbReference>
<feature type="region of interest" description="Disordered" evidence="1">
    <location>
        <begin position="731"/>
        <end position="750"/>
    </location>
</feature>